<evidence type="ECO:0000259" key="2">
    <source>
        <dbReference type="Pfam" id="PF04784"/>
    </source>
</evidence>
<dbReference type="EMBL" id="SJCY01000019">
    <property type="protein sequence ID" value="TDG34825.1"/>
    <property type="molecule type" value="Genomic_DNA"/>
</dbReference>
<proteinExistence type="predicted"/>
<dbReference type="AlphaFoldDB" id="A0A4R5MIA0"/>
<accession>A0A4R5MIA0</accession>
<dbReference type="PANTHER" id="PTHR46361:SF3">
    <property type="entry name" value="ELECTRON CARRIER_ PROTEIN DISULFIDE OXIDOREDUCTASE"/>
    <property type="match status" value="1"/>
</dbReference>
<evidence type="ECO:0000313" key="4">
    <source>
        <dbReference type="Proteomes" id="UP000295668"/>
    </source>
</evidence>
<feature type="domain" description="DUF547" evidence="2">
    <location>
        <begin position="70"/>
        <end position="194"/>
    </location>
</feature>
<gene>
    <name evidence="3" type="ORF">EZJ43_16600</name>
</gene>
<keyword evidence="4" id="KW-1185">Reference proteome</keyword>
<protein>
    <submittedName>
        <fullName evidence="3">DUF547 domain-containing protein</fullName>
    </submittedName>
</protein>
<dbReference type="Proteomes" id="UP000295668">
    <property type="component" value="Unassembled WGS sequence"/>
</dbReference>
<sequence>MLKSALIILCFVTTSINLSASITSKKMINAIDYIKVSQNFLYAVKVGDATTTYIDTLKQANPEILASQLNTDPKRLVFWLNIYNGYTQVLLKNNPDQYKTRNSFFSNRQIPIAGQHLSLDDIEHGILRHSKIKWSEGYLNKLFPSSFEKTFRIQKLDYRIHFALNCGAKSCPAIAFYDVENINEQLALATKVYLEGECDFNSLKNVVHVPAIMGWFRNDFGGKKQMVAILKQNEIIPKNSYPKIHFKKYDWTLYLDNYKSVHIQ</sequence>
<dbReference type="OrthoDB" id="526867at2"/>
<dbReference type="Pfam" id="PF04784">
    <property type="entry name" value="DUF547"/>
    <property type="match status" value="1"/>
</dbReference>
<evidence type="ECO:0000256" key="1">
    <source>
        <dbReference type="SAM" id="SignalP"/>
    </source>
</evidence>
<dbReference type="InterPro" id="IPR006869">
    <property type="entry name" value="DUF547"/>
</dbReference>
<keyword evidence="1" id="KW-0732">Signal</keyword>
<feature type="signal peptide" evidence="1">
    <location>
        <begin position="1"/>
        <end position="20"/>
    </location>
</feature>
<dbReference type="PANTHER" id="PTHR46361">
    <property type="entry name" value="ELECTRON CARRIER/ PROTEIN DISULFIDE OXIDOREDUCTASE"/>
    <property type="match status" value="1"/>
</dbReference>
<name>A0A4R5MIA0_9SPHI</name>
<comment type="caution">
    <text evidence="3">The sequence shown here is derived from an EMBL/GenBank/DDBJ whole genome shotgun (WGS) entry which is preliminary data.</text>
</comment>
<organism evidence="3 4">
    <name type="scientific">Pedobacter changchengzhani</name>
    <dbReference type="NCBI Taxonomy" id="2529274"/>
    <lineage>
        <taxon>Bacteria</taxon>
        <taxon>Pseudomonadati</taxon>
        <taxon>Bacteroidota</taxon>
        <taxon>Sphingobacteriia</taxon>
        <taxon>Sphingobacteriales</taxon>
        <taxon>Sphingobacteriaceae</taxon>
        <taxon>Pedobacter</taxon>
    </lineage>
</organism>
<evidence type="ECO:0000313" key="3">
    <source>
        <dbReference type="EMBL" id="TDG34825.1"/>
    </source>
</evidence>
<reference evidence="3 4" key="1">
    <citation type="submission" date="2019-02" db="EMBL/GenBank/DDBJ databases">
        <title>Pedobacter sp. nov., a novel speices isolated from soil of pinguins habitat in Antarcitica.</title>
        <authorList>
            <person name="He R.-H."/>
        </authorList>
    </citation>
    <scope>NUCLEOTIDE SEQUENCE [LARGE SCALE GENOMIC DNA]</scope>
    <source>
        <strain evidence="3 4">E01020</strain>
    </source>
</reference>
<feature type="chain" id="PRO_5020457463" evidence="1">
    <location>
        <begin position="21"/>
        <end position="264"/>
    </location>
</feature>